<evidence type="ECO:0008006" key="4">
    <source>
        <dbReference type="Google" id="ProtNLM"/>
    </source>
</evidence>
<dbReference type="InterPro" id="IPR025632">
    <property type="entry name" value="DUF4290"/>
</dbReference>
<gene>
    <name evidence="2" type="ORF">PbJCM13498_09250</name>
</gene>
<dbReference type="EMBL" id="BLAX01000001">
    <property type="protein sequence ID" value="GET32062.1"/>
    <property type="molecule type" value="Genomic_DNA"/>
</dbReference>
<evidence type="ECO:0000313" key="3">
    <source>
        <dbReference type="Proteomes" id="UP000391834"/>
    </source>
</evidence>
<reference evidence="2 3" key="1">
    <citation type="submission" date="2019-10" db="EMBL/GenBank/DDBJ databases">
        <title>Prolixibacter strains distinguished by the presence of nitrate reductase genes were adept at nitrate-dependent anaerobic corrosion of metallic iron and carbon steel.</title>
        <authorList>
            <person name="Iino T."/>
            <person name="Shono N."/>
            <person name="Ito K."/>
            <person name="Nakamura R."/>
            <person name="Sueoka K."/>
            <person name="Harayama S."/>
            <person name="Ohkuma M."/>
        </authorList>
    </citation>
    <scope>NUCLEOTIDE SEQUENCE [LARGE SCALE GENOMIC DNA]</scope>
    <source>
        <strain evidence="2 3">JCM 13498</strain>
    </source>
</reference>
<dbReference type="Pfam" id="PF14123">
    <property type="entry name" value="DUF4290"/>
    <property type="match status" value="1"/>
</dbReference>
<comment type="caution">
    <text evidence="2">The sequence shown here is derived from an EMBL/GenBank/DDBJ whole genome shotgun (WGS) entry which is preliminary data.</text>
</comment>
<evidence type="ECO:0000256" key="1">
    <source>
        <dbReference type="SAM" id="MobiDB-lite"/>
    </source>
</evidence>
<accession>A0A5M4AVW0</accession>
<feature type="region of interest" description="Disordered" evidence="1">
    <location>
        <begin position="175"/>
        <end position="203"/>
    </location>
</feature>
<name>A0A5M4AVW0_9BACT</name>
<evidence type="ECO:0000313" key="2">
    <source>
        <dbReference type="EMBL" id="GET32062.1"/>
    </source>
</evidence>
<organism evidence="2 3">
    <name type="scientific">Prolixibacter bellariivorans</name>
    <dbReference type="NCBI Taxonomy" id="314319"/>
    <lineage>
        <taxon>Bacteria</taxon>
        <taxon>Pseudomonadati</taxon>
        <taxon>Bacteroidota</taxon>
        <taxon>Bacteroidia</taxon>
        <taxon>Marinilabiliales</taxon>
        <taxon>Prolixibacteraceae</taxon>
        <taxon>Prolixibacter</taxon>
    </lineage>
</organism>
<feature type="compositionally biased region" description="Basic residues" evidence="1">
    <location>
        <begin position="191"/>
        <end position="203"/>
    </location>
</feature>
<feature type="compositionally biased region" description="Basic and acidic residues" evidence="1">
    <location>
        <begin position="175"/>
        <end position="184"/>
    </location>
</feature>
<keyword evidence="3" id="KW-1185">Reference proteome</keyword>
<dbReference type="AlphaFoldDB" id="A0A5M4AVW0"/>
<dbReference type="Proteomes" id="UP000391834">
    <property type="component" value="Unassembled WGS sequence"/>
</dbReference>
<proteinExistence type="predicted"/>
<sequence>MDYNSNRKKLKLPEYGRNIHKMVDYVVSIEDREERNRAANQIIEIMGNMYPYLRDVSDFRHKLWDHIAIMSDFKLDIDYPYDPPRPETFLEKPKSVPYDHTPIKYRHYGKLVEKMIEQASQYEDGTPEKKQLIQMLANQMKKSFVVWNKETVNDDKILKDLEELSEGSLKIEEAPRLADARDILRTGGSSNKKKSKGANRKHK</sequence>
<protein>
    <recommendedName>
        <fullName evidence="4">Methionyl-tRNA formyltransferase</fullName>
    </recommendedName>
</protein>
<dbReference type="RefSeq" id="WP_025863424.1">
    <property type="nucleotide sequence ID" value="NZ_BLAX01000001.1"/>
</dbReference>
<dbReference type="OrthoDB" id="1466969at2"/>